<dbReference type="InterPro" id="IPR043128">
    <property type="entry name" value="Rev_trsase/Diguanyl_cyclase"/>
</dbReference>
<dbReference type="OrthoDB" id="10068564at2759"/>
<comment type="caution">
    <text evidence="2">The sequence shown here is derived from an EMBL/GenBank/DDBJ whole genome shotgun (WGS) entry which is preliminary data.</text>
</comment>
<dbReference type="SUPFAM" id="SSF56672">
    <property type="entry name" value="DNA/RNA polymerases"/>
    <property type="match status" value="1"/>
</dbReference>
<evidence type="ECO:0000313" key="3">
    <source>
        <dbReference type="Proteomes" id="UP000276133"/>
    </source>
</evidence>
<dbReference type="EMBL" id="REGN01010845">
    <property type="protein sequence ID" value="RMZ98326.1"/>
    <property type="molecule type" value="Genomic_DNA"/>
</dbReference>
<dbReference type="AlphaFoldDB" id="A0A3M7PGT0"/>
<dbReference type="Gene3D" id="3.30.70.270">
    <property type="match status" value="1"/>
</dbReference>
<feature type="non-terminal residue" evidence="2">
    <location>
        <position position="1"/>
    </location>
</feature>
<proteinExistence type="predicted"/>
<dbReference type="STRING" id="10195.A0A3M7PGT0"/>
<keyword evidence="3" id="KW-1185">Reference proteome</keyword>
<evidence type="ECO:0000256" key="1">
    <source>
        <dbReference type="SAM" id="MobiDB-lite"/>
    </source>
</evidence>
<dbReference type="Proteomes" id="UP000276133">
    <property type="component" value="Unassembled WGS sequence"/>
</dbReference>
<organism evidence="2 3">
    <name type="scientific">Brachionus plicatilis</name>
    <name type="common">Marine rotifer</name>
    <name type="synonym">Brachionus muelleri</name>
    <dbReference type="NCBI Taxonomy" id="10195"/>
    <lineage>
        <taxon>Eukaryota</taxon>
        <taxon>Metazoa</taxon>
        <taxon>Spiralia</taxon>
        <taxon>Gnathifera</taxon>
        <taxon>Rotifera</taxon>
        <taxon>Eurotatoria</taxon>
        <taxon>Monogononta</taxon>
        <taxon>Pseudotrocha</taxon>
        <taxon>Ploima</taxon>
        <taxon>Brachionidae</taxon>
        <taxon>Brachionus</taxon>
    </lineage>
</organism>
<name>A0A3M7PGT0_BRAPC</name>
<accession>A0A3M7PGT0</accession>
<dbReference type="InterPro" id="IPR043502">
    <property type="entry name" value="DNA/RNA_pol_sf"/>
</dbReference>
<evidence type="ECO:0000313" key="2">
    <source>
        <dbReference type="EMBL" id="RMZ98326.1"/>
    </source>
</evidence>
<sequence length="167" mass="18628">ASEVFTEGLRKGIAPTEDRCRALREARAPEDVKALRSFLGVVQFSARFIPDLNTVTDPLWQLTCGVLRKLQRVCKTTPELDPEPYVGKAAWWLFRSSNNDDEELTSLRSHAKIVCPPVPRPSGLLPFDLNASLQGAQPVSLDSAESSRGWEGTETAPTRTTRKDRFF</sequence>
<feature type="region of interest" description="Disordered" evidence="1">
    <location>
        <begin position="138"/>
        <end position="167"/>
    </location>
</feature>
<gene>
    <name evidence="2" type="ORF">BpHYR1_022447</name>
</gene>
<protein>
    <submittedName>
        <fullName evidence="2">Transposon Tf2-9 poly</fullName>
    </submittedName>
</protein>
<reference evidence="2 3" key="1">
    <citation type="journal article" date="2018" name="Sci. Rep.">
        <title>Genomic signatures of local adaptation to the degree of environmental predictability in rotifers.</title>
        <authorList>
            <person name="Franch-Gras L."/>
            <person name="Hahn C."/>
            <person name="Garcia-Roger E.M."/>
            <person name="Carmona M.J."/>
            <person name="Serra M."/>
            <person name="Gomez A."/>
        </authorList>
    </citation>
    <scope>NUCLEOTIDE SEQUENCE [LARGE SCALE GENOMIC DNA]</scope>
    <source>
        <strain evidence="2">HYR1</strain>
    </source>
</reference>